<dbReference type="CDD" id="cd13585">
    <property type="entry name" value="PBP2_TMBP_like"/>
    <property type="match status" value="1"/>
</dbReference>
<dbReference type="Pfam" id="PF13416">
    <property type="entry name" value="SBP_bac_8"/>
    <property type="match status" value="1"/>
</dbReference>
<gene>
    <name evidence="6" type="ORF">GCM10010246_08160</name>
</gene>
<dbReference type="PROSITE" id="PS51257">
    <property type="entry name" value="PROKAR_LIPOPROTEIN"/>
    <property type="match status" value="1"/>
</dbReference>
<feature type="signal peptide" evidence="5">
    <location>
        <begin position="1"/>
        <end position="30"/>
    </location>
</feature>
<evidence type="ECO:0000313" key="7">
    <source>
        <dbReference type="Proteomes" id="UP001500253"/>
    </source>
</evidence>
<organism evidence="6 7">
    <name type="scientific">Streptomyces cuspidosporus</name>
    <dbReference type="NCBI Taxonomy" id="66882"/>
    <lineage>
        <taxon>Bacteria</taxon>
        <taxon>Bacillati</taxon>
        <taxon>Actinomycetota</taxon>
        <taxon>Actinomycetes</taxon>
        <taxon>Kitasatosporales</taxon>
        <taxon>Streptomycetaceae</taxon>
        <taxon>Streptomyces</taxon>
    </lineage>
</organism>
<accession>A0ABP5SB30</accession>
<dbReference type="InterPro" id="IPR006059">
    <property type="entry name" value="SBP"/>
</dbReference>
<proteinExistence type="inferred from homology"/>
<reference evidence="7" key="1">
    <citation type="journal article" date="2019" name="Int. J. Syst. Evol. Microbiol.">
        <title>The Global Catalogue of Microorganisms (GCM) 10K type strain sequencing project: providing services to taxonomists for standard genome sequencing and annotation.</title>
        <authorList>
            <consortium name="The Broad Institute Genomics Platform"/>
            <consortium name="The Broad Institute Genome Sequencing Center for Infectious Disease"/>
            <person name="Wu L."/>
            <person name="Ma J."/>
        </authorList>
    </citation>
    <scope>NUCLEOTIDE SEQUENCE [LARGE SCALE GENOMIC DNA]</scope>
    <source>
        <strain evidence="7">JCM 4316</strain>
    </source>
</reference>
<dbReference type="Gene3D" id="3.40.190.10">
    <property type="entry name" value="Periplasmic binding protein-like II"/>
    <property type="match status" value="2"/>
</dbReference>
<keyword evidence="2" id="KW-0813">Transport</keyword>
<evidence type="ECO:0000256" key="3">
    <source>
        <dbReference type="ARBA" id="ARBA00022729"/>
    </source>
</evidence>
<dbReference type="RefSeq" id="WP_346173080.1">
    <property type="nucleotide sequence ID" value="NZ_BAAASD010000002.1"/>
</dbReference>
<feature type="compositionally biased region" description="Polar residues" evidence="4">
    <location>
        <begin position="401"/>
        <end position="410"/>
    </location>
</feature>
<evidence type="ECO:0000256" key="1">
    <source>
        <dbReference type="ARBA" id="ARBA00008520"/>
    </source>
</evidence>
<dbReference type="EMBL" id="BAAASD010000002">
    <property type="protein sequence ID" value="GAA2328230.1"/>
    <property type="molecule type" value="Genomic_DNA"/>
</dbReference>
<comment type="caution">
    <text evidence="6">The sequence shown here is derived from an EMBL/GenBank/DDBJ whole genome shotgun (WGS) entry which is preliminary data.</text>
</comment>
<dbReference type="PANTHER" id="PTHR30061:SF50">
    <property type="entry name" value="MALTOSE_MALTODEXTRIN-BINDING PERIPLASMIC PROTEIN"/>
    <property type="match status" value="1"/>
</dbReference>
<keyword evidence="3 5" id="KW-0732">Signal</keyword>
<keyword evidence="7" id="KW-1185">Reference proteome</keyword>
<evidence type="ECO:0000256" key="4">
    <source>
        <dbReference type="SAM" id="MobiDB-lite"/>
    </source>
</evidence>
<dbReference type="PANTHER" id="PTHR30061">
    <property type="entry name" value="MALTOSE-BINDING PERIPLASMIC PROTEIN"/>
    <property type="match status" value="1"/>
</dbReference>
<evidence type="ECO:0000313" key="6">
    <source>
        <dbReference type="EMBL" id="GAA2328230.1"/>
    </source>
</evidence>
<evidence type="ECO:0000256" key="5">
    <source>
        <dbReference type="SAM" id="SignalP"/>
    </source>
</evidence>
<name>A0ABP5SB30_9ACTN</name>
<feature type="chain" id="PRO_5046026632" evidence="5">
    <location>
        <begin position="31"/>
        <end position="410"/>
    </location>
</feature>
<sequence>MPFLRSRPAAPVLLLTLLVASAGLTGCARGADPDTITVLNSATDQHEHDQQQKFFDRCAKPLGVKVEQTSVPAAQVATKALRMASSHSMTDILELDGSELPQFADTGGLVPLKKAGVSLDGLSTGAVSMGSFKGTAYGIARSVNTLALFYNTDLLEKAGVTPPTTWDELKVAAKKLTRGKTFGMAFSATPDADGVYQFLPFFWSAGGNEAHLDNGKGVQAVQLWKDLVTERSASSAVVTWNQQDVNDQFIAGRTAMMVNGPWQVPVLSEHPSLHWAVTTIPVPVAGKDPVAPMGGTVMTLPRTGETGRQTTAAKILNCLNERKNQVGWGAGVNNIPTRDTAAAQYKADNPKLAGFADTVATARSRTALVGARWPAVSTALAGAFQSVLTGSSSPEAALKRAQSQATAGGE</sequence>
<dbReference type="Proteomes" id="UP001500253">
    <property type="component" value="Unassembled WGS sequence"/>
</dbReference>
<feature type="region of interest" description="Disordered" evidence="4">
    <location>
        <begin position="390"/>
        <end position="410"/>
    </location>
</feature>
<protein>
    <submittedName>
        <fullName evidence="6">Sugar ABC transporter substrate-binding protein</fullName>
    </submittedName>
</protein>
<dbReference type="SUPFAM" id="SSF53850">
    <property type="entry name" value="Periplasmic binding protein-like II"/>
    <property type="match status" value="1"/>
</dbReference>
<evidence type="ECO:0000256" key="2">
    <source>
        <dbReference type="ARBA" id="ARBA00022448"/>
    </source>
</evidence>
<comment type="similarity">
    <text evidence="1">Belongs to the bacterial solute-binding protein 1 family.</text>
</comment>